<dbReference type="Proteomes" id="UP000316304">
    <property type="component" value="Unassembled WGS sequence"/>
</dbReference>
<reference evidence="2 3" key="1">
    <citation type="submission" date="2019-02" db="EMBL/GenBank/DDBJ databases">
        <title>Deep-cultivation of Planctomycetes and their phenomic and genomic characterization uncovers novel biology.</title>
        <authorList>
            <person name="Wiegand S."/>
            <person name="Jogler M."/>
            <person name="Boedeker C."/>
            <person name="Pinto D."/>
            <person name="Vollmers J."/>
            <person name="Rivas-Marin E."/>
            <person name="Kohn T."/>
            <person name="Peeters S.H."/>
            <person name="Heuer A."/>
            <person name="Rast P."/>
            <person name="Oberbeckmann S."/>
            <person name="Bunk B."/>
            <person name="Jeske O."/>
            <person name="Meyerdierks A."/>
            <person name="Storesund J.E."/>
            <person name="Kallscheuer N."/>
            <person name="Luecker S."/>
            <person name="Lage O.M."/>
            <person name="Pohl T."/>
            <person name="Merkel B.J."/>
            <person name="Hornburger P."/>
            <person name="Mueller R.-W."/>
            <person name="Bruemmer F."/>
            <person name="Labrenz M."/>
            <person name="Spormann A.M."/>
            <person name="Op Den Camp H."/>
            <person name="Overmann J."/>
            <person name="Amann R."/>
            <person name="Jetten M.S.M."/>
            <person name="Mascher T."/>
            <person name="Medema M.H."/>
            <person name="Devos D.P."/>
            <person name="Kaster A.-K."/>
            <person name="Ovreas L."/>
            <person name="Rohde M."/>
            <person name="Galperin M.Y."/>
            <person name="Jogler C."/>
        </authorList>
    </citation>
    <scope>NUCLEOTIDE SEQUENCE [LARGE SCALE GENOMIC DNA]</scope>
    <source>
        <strain evidence="2 3">Pla52o</strain>
    </source>
</reference>
<feature type="domain" description="KilA-N DNA-binding" evidence="1">
    <location>
        <begin position="22"/>
        <end position="64"/>
    </location>
</feature>
<evidence type="ECO:0000313" key="2">
    <source>
        <dbReference type="EMBL" id="TWU25103.1"/>
    </source>
</evidence>
<dbReference type="EMBL" id="SJPT01000002">
    <property type="protein sequence ID" value="TWU25103.1"/>
    <property type="molecule type" value="Genomic_DNA"/>
</dbReference>
<organism evidence="2 3">
    <name type="scientific">Novipirellula galeiformis</name>
    <dbReference type="NCBI Taxonomy" id="2528004"/>
    <lineage>
        <taxon>Bacteria</taxon>
        <taxon>Pseudomonadati</taxon>
        <taxon>Planctomycetota</taxon>
        <taxon>Planctomycetia</taxon>
        <taxon>Pirellulales</taxon>
        <taxon>Pirellulaceae</taxon>
        <taxon>Novipirellula</taxon>
    </lineage>
</organism>
<comment type="caution">
    <text evidence="2">The sequence shown here is derived from an EMBL/GenBank/DDBJ whole genome shotgun (WGS) entry which is preliminary data.</text>
</comment>
<dbReference type="RefSeq" id="WP_146593793.1">
    <property type="nucleotide sequence ID" value="NZ_SJPT01000002.1"/>
</dbReference>
<keyword evidence="3" id="KW-1185">Reference proteome</keyword>
<sequence>MGSQLNSSQFWNNHELLGIESLIFGIRAERVFNDTELAKLYGVSTKRLNQYVRRNTIRSGENTHFNWRTLSLMA</sequence>
<accession>A0A5C6CJR9</accession>
<dbReference type="InterPro" id="IPR018873">
    <property type="entry name" value="KilA-N_DNA-bd_domain"/>
</dbReference>
<dbReference type="OrthoDB" id="9816206at2"/>
<protein>
    <submittedName>
        <fullName evidence="2">ORF6N domain protein</fullName>
    </submittedName>
</protein>
<evidence type="ECO:0000259" key="1">
    <source>
        <dbReference type="Pfam" id="PF10543"/>
    </source>
</evidence>
<proteinExistence type="predicted"/>
<evidence type="ECO:0000313" key="3">
    <source>
        <dbReference type="Proteomes" id="UP000316304"/>
    </source>
</evidence>
<dbReference type="AlphaFoldDB" id="A0A5C6CJR9"/>
<name>A0A5C6CJR9_9BACT</name>
<dbReference type="Pfam" id="PF10543">
    <property type="entry name" value="ORF6N"/>
    <property type="match status" value="1"/>
</dbReference>
<gene>
    <name evidence="2" type="ORF">Pla52o_14010</name>
</gene>